<feature type="region of interest" description="Disordered" evidence="1">
    <location>
        <begin position="12"/>
        <end position="37"/>
    </location>
</feature>
<proteinExistence type="predicted"/>
<dbReference type="Proteomes" id="UP000054279">
    <property type="component" value="Unassembled WGS sequence"/>
</dbReference>
<name>A0A0C9VD00_SPHS4</name>
<evidence type="ECO:0000256" key="1">
    <source>
        <dbReference type="SAM" id="MobiDB-lite"/>
    </source>
</evidence>
<sequence length="557" mass="63724">MPTDILAITVNGIDPSTEQPYTRDEPPPHGTADGGHETYTHFPFSVDGDIPAYSPYDGEETNSFYQIFGDQSQLTQYINEYNAQDVQSITYSTLWELYKYFGAFDFDPNRIEVKNELKKWVYKCYKLGLSTRYVRNPRDAGVCAKLPTYRMDYLFALAAYAGMLPILPPALPEAHSFKLQLYRLGTFLKDKYAILEIELHERYTFIGTGNNHDIYLVFRLVPGRELPCDERRHAHPEWFEPIGTQAPAPLPKKYRPAFLILMAYILWDHVTSFSILQENLPGRDGDAEAYTAEQVPLYTDILEHRNYDIYSGDLKKIDDNMPVRYKAFGEHYYQLFGDGFFLENLPVVMHSRYGPNWQFTPTGCGSEVSSDNSRLFFAQISLLFEGMAVVNMAVAVTYSFEWYDSVNALPREQWKFKDNQCYGFNRPVYEHTPSQWAQVYRQNSSFSVDEDDSDEFQVPPQPPMSEEALERATSNVVPNQPPTPPPESNSDSEAEQDYAPPRRPHMQAGITPTVYPLAYQGKYGNAQVPAIPTYLQRTLAEVTKNLKPGKAQGGPWL</sequence>
<feature type="region of interest" description="Disordered" evidence="1">
    <location>
        <begin position="447"/>
        <end position="508"/>
    </location>
</feature>
<reference evidence="2 3" key="1">
    <citation type="submission" date="2014-06" db="EMBL/GenBank/DDBJ databases">
        <title>Evolutionary Origins and Diversification of the Mycorrhizal Mutualists.</title>
        <authorList>
            <consortium name="DOE Joint Genome Institute"/>
            <consortium name="Mycorrhizal Genomics Consortium"/>
            <person name="Kohler A."/>
            <person name="Kuo A."/>
            <person name="Nagy L.G."/>
            <person name="Floudas D."/>
            <person name="Copeland A."/>
            <person name="Barry K.W."/>
            <person name="Cichocki N."/>
            <person name="Veneault-Fourrey C."/>
            <person name="LaButti K."/>
            <person name="Lindquist E.A."/>
            <person name="Lipzen A."/>
            <person name="Lundell T."/>
            <person name="Morin E."/>
            <person name="Murat C."/>
            <person name="Riley R."/>
            <person name="Ohm R."/>
            <person name="Sun H."/>
            <person name="Tunlid A."/>
            <person name="Henrissat B."/>
            <person name="Grigoriev I.V."/>
            <person name="Hibbett D.S."/>
            <person name="Martin F."/>
        </authorList>
    </citation>
    <scope>NUCLEOTIDE SEQUENCE [LARGE SCALE GENOMIC DNA]</scope>
    <source>
        <strain evidence="2 3">SS14</strain>
    </source>
</reference>
<dbReference type="AlphaFoldDB" id="A0A0C9VD00"/>
<dbReference type="HOGENOM" id="CLU_489305_0_0_1"/>
<accession>A0A0C9VD00</accession>
<protein>
    <submittedName>
        <fullName evidence="2">Uncharacterized protein</fullName>
    </submittedName>
</protein>
<gene>
    <name evidence="2" type="ORF">M422DRAFT_262357</name>
</gene>
<keyword evidence="3" id="KW-1185">Reference proteome</keyword>
<dbReference type="EMBL" id="KN837189">
    <property type="protein sequence ID" value="KIJ35395.1"/>
    <property type="molecule type" value="Genomic_DNA"/>
</dbReference>
<organism evidence="2 3">
    <name type="scientific">Sphaerobolus stellatus (strain SS14)</name>
    <dbReference type="NCBI Taxonomy" id="990650"/>
    <lineage>
        <taxon>Eukaryota</taxon>
        <taxon>Fungi</taxon>
        <taxon>Dikarya</taxon>
        <taxon>Basidiomycota</taxon>
        <taxon>Agaricomycotina</taxon>
        <taxon>Agaricomycetes</taxon>
        <taxon>Phallomycetidae</taxon>
        <taxon>Geastrales</taxon>
        <taxon>Sphaerobolaceae</taxon>
        <taxon>Sphaerobolus</taxon>
    </lineage>
</organism>
<evidence type="ECO:0000313" key="3">
    <source>
        <dbReference type="Proteomes" id="UP000054279"/>
    </source>
</evidence>
<evidence type="ECO:0000313" key="2">
    <source>
        <dbReference type="EMBL" id="KIJ35395.1"/>
    </source>
</evidence>